<feature type="region of interest" description="Disordered" evidence="1">
    <location>
        <begin position="141"/>
        <end position="163"/>
    </location>
</feature>
<evidence type="ECO:0000256" key="1">
    <source>
        <dbReference type="SAM" id="MobiDB-lite"/>
    </source>
</evidence>
<organism evidence="4 5">
    <name type="scientific">Rickenella mellea</name>
    <dbReference type="NCBI Taxonomy" id="50990"/>
    <lineage>
        <taxon>Eukaryota</taxon>
        <taxon>Fungi</taxon>
        <taxon>Dikarya</taxon>
        <taxon>Basidiomycota</taxon>
        <taxon>Agaricomycotina</taxon>
        <taxon>Agaricomycetes</taxon>
        <taxon>Hymenochaetales</taxon>
        <taxon>Rickenellaceae</taxon>
        <taxon>Rickenella</taxon>
    </lineage>
</organism>
<evidence type="ECO:0000313" key="4">
    <source>
        <dbReference type="EMBL" id="TDL26715.1"/>
    </source>
</evidence>
<feature type="domain" description="DUF7079" evidence="3">
    <location>
        <begin position="6"/>
        <end position="119"/>
    </location>
</feature>
<keyword evidence="2" id="KW-0812">Transmembrane</keyword>
<proteinExistence type="predicted"/>
<evidence type="ECO:0000259" key="3">
    <source>
        <dbReference type="Pfam" id="PF23296"/>
    </source>
</evidence>
<dbReference type="Proteomes" id="UP000294933">
    <property type="component" value="Unassembled WGS sequence"/>
</dbReference>
<sequence>MTWTDQEKIAYRELSILFLDRDMFDAEADLIARNLSELDFTIPHLEYMLRYNIFPILCGNFLCLLGEWVGFSEPPLFRRIEARLTRPLWLSMTMWLPELLIWWALGWMAKSQWAPVRERLVNIHKPPSHFLNVPQLDLGRAGSETRKHGPANGGRAKRQAKGR</sequence>
<feature type="transmembrane region" description="Helical" evidence="2">
    <location>
        <begin position="89"/>
        <end position="109"/>
    </location>
</feature>
<dbReference type="VEuPathDB" id="FungiDB:BD410DRAFT_531982"/>
<dbReference type="Pfam" id="PF23296">
    <property type="entry name" value="DUF7079"/>
    <property type="match status" value="1"/>
</dbReference>
<keyword evidence="2" id="KW-1133">Transmembrane helix</keyword>
<evidence type="ECO:0000313" key="5">
    <source>
        <dbReference type="Proteomes" id="UP000294933"/>
    </source>
</evidence>
<reference evidence="4 5" key="1">
    <citation type="submission" date="2018-06" db="EMBL/GenBank/DDBJ databases">
        <title>A transcriptomic atlas of mushroom development highlights an independent origin of complex multicellularity.</title>
        <authorList>
            <consortium name="DOE Joint Genome Institute"/>
            <person name="Krizsan K."/>
            <person name="Almasi E."/>
            <person name="Merenyi Z."/>
            <person name="Sahu N."/>
            <person name="Viragh M."/>
            <person name="Koszo T."/>
            <person name="Mondo S."/>
            <person name="Kiss B."/>
            <person name="Balint B."/>
            <person name="Kues U."/>
            <person name="Barry K."/>
            <person name="Hegedus J.C."/>
            <person name="Henrissat B."/>
            <person name="Johnson J."/>
            <person name="Lipzen A."/>
            <person name="Ohm R."/>
            <person name="Nagy I."/>
            <person name="Pangilinan J."/>
            <person name="Yan J."/>
            <person name="Xiong Y."/>
            <person name="Grigoriev I.V."/>
            <person name="Hibbett D.S."/>
            <person name="Nagy L.G."/>
        </authorList>
    </citation>
    <scope>NUCLEOTIDE SEQUENCE [LARGE SCALE GENOMIC DNA]</scope>
    <source>
        <strain evidence="4 5">SZMC22713</strain>
    </source>
</reference>
<feature type="transmembrane region" description="Helical" evidence="2">
    <location>
        <begin position="51"/>
        <end position="69"/>
    </location>
</feature>
<keyword evidence="5" id="KW-1185">Reference proteome</keyword>
<dbReference type="EMBL" id="ML170161">
    <property type="protein sequence ID" value="TDL26715.1"/>
    <property type="molecule type" value="Genomic_DNA"/>
</dbReference>
<evidence type="ECO:0000256" key="2">
    <source>
        <dbReference type="SAM" id="Phobius"/>
    </source>
</evidence>
<dbReference type="AlphaFoldDB" id="A0A4Y7QH15"/>
<keyword evidence="2" id="KW-0472">Membrane</keyword>
<dbReference type="OrthoDB" id="3244284at2759"/>
<gene>
    <name evidence="4" type="ORF">BD410DRAFT_531982</name>
</gene>
<protein>
    <recommendedName>
        <fullName evidence="3">DUF7079 domain-containing protein</fullName>
    </recommendedName>
</protein>
<accession>A0A4Y7QH15</accession>
<dbReference type="InterPro" id="IPR055507">
    <property type="entry name" value="DUF7079"/>
</dbReference>
<name>A0A4Y7QH15_9AGAM</name>